<reference evidence="3" key="1">
    <citation type="submission" date="2021-02" db="EMBL/GenBank/DDBJ databases">
        <authorList>
            <person name="Nowell W R."/>
        </authorList>
    </citation>
    <scope>NUCLEOTIDE SEQUENCE</scope>
</reference>
<evidence type="ECO:0000313" key="2">
    <source>
        <dbReference type="EMBL" id="CAF0969784.1"/>
    </source>
</evidence>
<protein>
    <submittedName>
        <fullName evidence="3">Uncharacterized protein</fullName>
    </submittedName>
</protein>
<dbReference type="EMBL" id="CAJOBA010005361">
    <property type="protein sequence ID" value="CAF3741261.1"/>
    <property type="molecule type" value="Genomic_DNA"/>
</dbReference>
<proteinExistence type="predicted"/>
<dbReference type="AlphaFoldDB" id="A0A8S2IC13"/>
<evidence type="ECO:0000256" key="1">
    <source>
        <dbReference type="SAM" id="MobiDB-lite"/>
    </source>
</evidence>
<feature type="compositionally biased region" description="Basic and acidic residues" evidence="1">
    <location>
        <begin position="37"/>
        <end position="52"/>
    </location>
</feature>
<comment type="caution">
    <text evidence="3">The sequence shown here is derived from an EMBL/GenBank/DDBJ whole genome shotgun (WGS) entry which is preliminary data.</text>
</comment>
<evidence type="ECO:0000313" key="3">
    <source>
        <dbReference type="EMBL" id="CAF3741261.1"/>
    </source>
</evidence>
<sequence length="249" mass="27091">MQLTDHESDVAEFDPVEHSPVSSSTSSSDDDEDGDFEKENCKVKQVIPKENKQSSIINSVDEDENRSEDEDQESTLNLSQMDLNSIISSKFKSTNTCKSILRTQIDDNDATVTSAKTITVTPTDATSLSDNNYDTTIAACRQHTDISNTSSSISHTLLPASCPEITVALTTDMVGNAETSLVETSINTVNENSRSSDNISMTDSELTNIAAVVNVTSEDVSQSPPPIKVRKRKRCVLQSRTIGGYNTRS</sequence>
<feature type="region of interest" description="Disordered" evidence="1">
    <location>
        <begin position="1"/>
        <end position="79"/>
    </location>
</feature>
<evidence type="ECO:0000313" key="4">
    <source>
        <dbReference type="Proteomes" id="UP000682733"/>
    </source>
</evidence>
<dbReference type="Proteomes" id="UP000682733">
    <property type="component" value="Unassembled WGS sequence"/>
</dbReference>
<organism evidence="3 4">
    <name type="scientific">Didymodactylos carnosus</name>
    <dbReference type="NCBI Taxonomy" id="1234261"/>
    <lineage>
        <taxon>Eukaryota</taxon>
        <taxon>Metazoa</taxon>
        <taxon>Spiralia</taxon>
        <taxon>Gnathifera</taxon>
        <taxon>Rotifera</taxon>
        <taxon>Eurotatoria</taxon>
        <taxon>Bdelloidea</taxon>
        <taxon>Philodinida</taxon>
        <taxon>Philodinidae</taxon>
        <taxon>Didymodactylos</taxon>
    </lineage>
</organism>
<name>A0A8S2IC13_9BILA</name>
<dbReference type="EMBL" id="CAJNOK010005355">
    <property type="protein sequence ID" value="CAF0969784.1"/>
    <property type="molecule type" value="Genomic_DNA"/>
</dbReference>
<accession>A0A8S2IC13</accession>
<dbReference type="Proteomes" id="UP000677228">
    <property type="component" value="Unassembled WGS sequence"/>
</dbReference>
<gene>
    <name evidence="2" type="ORF">OVA965_LOCUS13037</name>
    <name evidence="3" type="ORF">TMI583_LOCUS13041</name>
</gene>
<feature type="compositionally biased region" description="Acidic residues" evidence="1">
    <location>
        <begin position="60"/>
        <end position="73"/>
    </location>
</feature>